<evidence type="ECO:0000313" key="13">
    <source>
        <dbReference type="Proteomes" id="UP000186698"/>
    </source>
</evidence>
<evidence type="ECO:0000313" key="14">
    <source>
        <dbReference type="RefSeq" id="XP_018097598.1"/>
    </source>
</evidence>
<dbReference type="GO" id="GO:0005886">
    <property type="term" value="C:plasma membrane"/>
    <property type="evidence" value="ECO:0007669"/>
    <property type="project" value="UniProtKB-SubCell"/>
</dbReference>
<evidence type="ECO:0000256" key="11">
    <source>
        <dbReference type="RuleBase" id="RU363047"/>
    </source>
</evidence>
<dbReference type="PROSITE" id="PS00237">
    <property type="entry name" value="G_PROTEIN_RECEP_F1_1"/>
    <property type="match status" value="1"/>
</dbReference>
<evidence type="ECO:0000256" key="9">
    <source>
        <dbReference type="ARBA" id="ARBA00023224"/>
    </source>
</evidence>
<dbReference type="FunFam" id="1.20.1070.10:FF:000015">
    <property type="entry name" value="Olfactory receptor"/>
    <property type="match status" value="1"/>
</dbReference>
<evidence type="ECO:0000256" key="5">
    <source>
        <dbReference type="ARBA" id="ARBA00022989"/>
    </source>
</evidence>
<keyword evidence="7 11" id="KW-0472">Membrane</keyword>
<dbReference type="Gene3D" id="1.20.1070.10">
    <property type="entry name" value="Rhodopsin 7-helix transmembrane proteins"/>
    <property type="match status" value="1"/>
</dbReference>
<feature type="transmembrane region" description="Helical" evidence="11">
    <location>
        <begin position="252"/>
        <end position="271"/>
    </location>
</feature>
<evidence type="ECO:0000256" key="2">
    <source>
        <dbReference type="ARBA" id="ARBA00022475"/>
    </source>
</evidence>
<dbReference type="AlphaFoldDB" id="A0A8J0U746"/>
<comment type="subcellular location">
    <subcellularLocation>
        <location evidence="1 11">Cell membrane</location>
        <topology evidence="1 11">Multi-pass membrane protein</topology>
    </subcellularLocation>
</comment>
<proteinExistence type="inferred from homology"/>
<dbReference type="RefSeq" id="XP_018097598.1">
    <property type="nucleotide sequence ID" value="XM_018242109.2"/>
</dbReference>
<dbReference type="Pfam" id="PF13853">
    <property type="entry name" value="7tm_4"/>
    <property type="match status" value="1"/>
</dbReference>
<dbReference type="GO" id="GO:0005549">
    <property type="term" value="F:odorant binding"/>
    <property type="evidence" value="ECO:0000318"/>
    <property type="project" value="GO_Central"/>
</dbReference>
<keyword evidence="13" id="KW-1185">Reference proteome</keyword>
<keyword evidence="3 10" id="KW-0812">Transmembrane</keyword>
<sequence>MYYCVFQEDSSRATNNYTTFNQFILLGLSSYNDLQLELFVIFLFIYILTILVNGTITLLIWMDSRLHKPMYFFLSNLSFLDMCYSSVTVPKTLANFLSSKKTIYFWGCAIQLFFLTTLVCAEAFLLSVMAYDRYVAICKPLFYHIIMDYRMCLSLALASWLTALLNGITHTTLTFRLSFCSHKINHFLCEIPQLLLLSCTFPLINEVMLIIFAGIISVSTLLLIITSYTFIISSISKIPSAESRRKTFSTCSSHFIVVTILYGSAMFFYLRPSTDVSLNRDKVISVVYTVITPLLNPLIYSFRNTEVKRAFQNVFLRRGAI</sequence>
<dbReference type="Proteomes" id="UP000186698">
    <property type="component" value="Chromosome 5L"/>
</dbReference>
<reference evidence="14" key="1">
    <citation type="submission" date="2025-08" db="UniProtKB">
        <authorList>
            <consortium name="RefSeq"/>
        </authorList>
    </citation>
    <scope>IDENTIFICATION</scope>
    <source>
        <strain evidence="14">J_2021</strain>
        <tissue evidence="14">Erythrocytes</tissue>
    </source>
</reference>
<dbReference type="InterPro" id="IPR017452">
    <property type="entry name" value="GPCR_Rhodpsn_7TM"/>
</dbReference>
<evidence type="ECO:0000256" key="4">
    <source>
        <dbReference type="ARBA" id="ARBA00022725"/>
    </source>
</evidence>
<evidence type="ECO:0000256" key="3">
    <source>
        <dbReference type="ARBA" id="ARBA00022692"/>
    </source>
</evidence>
<dbReference type="SUPFAM" id="SSF81321">
    <property type="entry name" value="Family A G protein-coupled receptor-like"/>
    <property type="match status" value="1"/>
</dbReference>
<keyword evidence="4 11" id="KW-0552">Olfaction</keyword>
<feature type="domain" description="G-protein coupled receptors family 1 profile" evidence="12">
    <location>
        <begin position="52"/>
        <end position="300"/>
    </location>
</feature>
<keyword evidence="11" id="KW-0716">Sensory transduction</keyword>
<evidence type="ECO:0000256" key="6">
    <source>
        <dbReference type="ARBA" id="ARBA00023040"/>
    </source>
</evidence>
<organism evidence="13 14">
    <name type="scientific">Xenopus laevis</name>
    <name type="common">African clawed frog</name>
    <dbReference type="NCBI Taxonomy" id="8355"/>
    <lineage>
        <taxon>Eukaryota</taxon>
        <taxon>Metazoa</taxon>
        <taxon>Chordata</taxon>
        <taxon>Craniata</taxon>
        <taxon>Vertebrata</taxon>
        <taxon>Euteleostomi</taxon>
        <taxon>Amphibia</taxon>
        <taxon>Batrachia</taxon>
        <taxon>Anura</taxon>
        <taxon>Pipoidea</taxon>
        <taxon>Pipidae</taxon>
        <taxon>Xenopodinae</taxon>
        <taxon>Xenopus</taxon>
        <taxon>Xenopus</taxon>
    </lineage>
</organism>
<dbReference type="GO" id="GO:0004984">
    <property type="term" value="F:olfactory receptor activity"/>
    <property type="evidence" value="ECO:0000318"/>
    <property type="project" value="GO_Central"/>
</dbReference>
<dbReference type="InterPro" id="IPR050516">
    <property type="entry name" value="Olfactory_GPCR"/>
</dbReference>
<protein>
    <recommendedName>
        <fullName evidence="11">Olfactory receptor</fullName>
    </recommendedName>
</protein>
<dbReference type="InterPro" id="IPR000276">
    <property type="entry name" value="GPCR_Rhodpsn"/>
</dbReference>
<evidence type="ECO:0000256" key="8">
    <source>
        <dbReference type="ARBA" id="ARBA00023170"/>
    </source>
</evidence>
<evidence type="ECO:0000256" key="7">
    <source>
        <dbReference type="ARBA" id="ARBA00023136"/>
    </source>
</evidence>
<keyword evidence="6 10" id="KW-0297">G-protein coupled receptor</keyword>
<accession>A0A8J0U746</accession>
<feature type="transmembrane region" description="Helical" evidence="11">
    <location>
        <begin position="38"/>
        <end position="62"/>
    </location>
</feature>
<dbReference type="OrthoDB" id="9444602at2759"/>
<dbReference type="PROSITE" id="PS50262">
    <property type="entry name" value="G_PROTEIN_RECEP_F1_2"/>
    <property type="match status" value="1"/>
</dbReference>
<gene>
    <name evidence="14" type="primary">LOC108705289</name>
</gene>
<dbReference type="GO" id="GO:0004930">
    <property type="term" value="F:G protein-coupled receptor activity"/>
    <property type="evidence" value="ECO:0007669"/>
    <property type="project" value="UniProtKB-KW"/>
</dbReference>
<feature type="transmembrane region" description="Helical" evidence="11">
    <location>
        <begin position="69"/>
        <end position="87"/>
    </location>
</feature>
<evidence type="ECO:0000259" key="12">
    <source>
        <dbReference type="PROSITE" id="PS50262"/>
    </source>
</evidence>
<keyword evidence="5 11" id="KW-1133">Transmembrane helix</keyword>
<keyword evidence="2 11" id="KW-1003">Cell membrane</keyword>
<dbReference type="PRINTS" id="PR00245">
    <property type="entry name" value="OLFACTORYR"/>
</dbReference>
<dbReference type="PRINTS" id="PR00237">
    <property type="entry name" value="GPCRRHODOPSN"/>
</dbReference>
<dbReference type="GeneID" id="108705289"/>
<feature type="transmembrane region" description="Helical" evidence="11">
    <location>
        <begin position="149"/>
        <end position="168"/>
    </location>
</feature>
<feature type="transmembrane region" description="Helical" evidence="11">
    <location>
        <begin position="103"/>
        <end position="128"/>
    </location>
</feature>
<dbReference type="PANTHER" id="PTHR26452">
    <property type="entry name" value="OLFACTORY RECEPTOR"/>
    <property type="match status" value="1"/>
</dbReference>
<feature type="transmembrane region" description="Helical" evidence="11">
    <location>
        <begin position="207"/>
        <end position="231"/>
    </location>
</feature>
<comment type="similarity">
    <text evidence="10">Belongs to the G-protein coupled receptor 1 family.</text>
</comment>
<evidence type="ECO:0000256" key="1">
    <source>
        <dbReference type="ARBA" id="ARBA00004651"/>
    </source>
</evidence>
<dbReference type="KEGG" id="xla:108705289"/>
<name>A0A8J0U746_XENLA</name>
<keyword evidence="8 10" id="KW-0675">Receptor</keyword>
<feature type="transmembrane region" description="Helical" evidence="11">
    <location>
        <begin position="283"/>
        <end position="302"/>
    </location>
</feature>
<dbReference type="CDD" id="cd13954">
    <property type="entry name" value="7tmA_OR"/>
    <property type="match status" value="1"/>
</dbReference>
<keyword evidence="9 10" id="KW-0807">Transducer</keyword>
<evidence type="ECO:0000256" key="10">
    <source>
        <dbReference type="RuleBase" id="RU000688"/>
    </source>
</evidence>
<dbReference type="InterPro" id="IPR000725">
    <property type="entry name" value="Olfact_rcpt"/>
</dbReference>